<dbReference type="InParanoid" id="Q3ABI9"/>
<dbReference type="HOGENOM" id="CLU_992845_0_0_9"/>
<keyword evidence="2" id="KW-1185">Reference proteome</keyword>
<evidence type="ECO:0000313" key="2">
    <source>
        <dbReference type="Proteomes" id="UP000002706"/>
    </source>
</evidence>
<dbReference type="KEGG" id="chy:CHY_1675"/>
<dbReference type="EMBL" id="CP000141">
    <property type="protein sequence ID" value="ABB16098.1"/>
    <property type="molecule type" value="Genomic_DNA"/>
</dbReference>
<organism evidence="1 2">
    <name type="scientific">Carboxydothermus hydrogenoformans (strain ATCC BAA-161 / DSM 6008 / Z-2901)</name>
    <dbReference type="NCBI Taxonomy" id="246194"/>
    <lineage>
        <taxon>Bacteria</taxon>
        <taxon>Bacillati</taxon>
        <taxon>Bacillota</taxon>
        <taxon>Clostridia</taxon>
        <taxon>Thermoanaerobacterales</taxon>
        <taxon>Thermoanaerobacteraceae</taxon>
        <taxon>Carboxydothermus</taxon>
    </lineage>
</organism>
<dbReference type="STRING" id="246194.CHY_1675"/>
<sequence length="280" mass="28966">MAEIRYYTNDNLTVNGLTAKAFKTTNSTASEYVEVVDIDYPGIWSSMVYVRASNGVETLIGSNVATVSRQFAGSGVQVATWNCPARTLATTDAIVITETVKLSLNSSSRFITEQLNKTNLEASTWTFYRYTEKEVVDEYEVYARFRFGGSYNSRVEGIVLSGASATPVTVNAVVAAATNAALAPAITAQQNAAITGAIADTQITAISPAVKVDAVITAVNTGVNGDAISPVVVVPVTVAVPAATVDISATAPAVSNEAKTQATSATATAQAPAPAILGAG</sequence>
<reference evidence="1 2" key="1">
    <citation type="journal article" date="2005" name="PLoS Genet.">
        <title>Life in hot carbon monoxide: the complete genome sequence of Carboxydothermus hydrogenoformans Z-2901.</title>
        <authorList>
            <person name="Wu M."/>
            <person name="Ren Q."/>
            <person name="Durkin A.S."/>
            <person name="Daugherty S.C."/>
            <person name="Brinkac L.M."/>
            <person name="Dodson R.J."/>
            <person name="Madupu R."/>
            <person name="Sullivan S.A."/>
            <person name="Kolonay J.F."/>
            <person name="Haft D.H."/>
            <person name="Nelson W.C."/>
            <person name="Tallon L.J."/>
            <person name="Jones K.M."/>
            <person name="Ulrich L.E."/>
            <person name="Gonzalez J.M."/>
            <person name="Zhulin I.B."/>
            <person name="Robb F.T."/>
            <person name="Eisen J.A."/>
        </authorList>
    </citation>
    <scope>NUCLEOTIDE SEQUENCE [LARGE SCALE GENOMIC DNA]</scope>
    <source>
        <strain evidence="2">ATCC BAA-161 / DSM 6008 / Z-2901</strain>
    </source>
</reference>
<dbReference type="AlphaFoldDB" id="Q3ABI9"/>
<dbReference type="Proteomes" id="UP000002706">
    <property type="component" value="Chromosome"/>
</dbReference>
<evidence type="ECO:0000313" key="1">
    <source>
        <dbReference type="EMBL" id="ABB16098.1"/>
    </source>
</evidence>
<proteinExistence type="predicted"/>
<gene>
    <name evidence="1" type="ordered locus">CHY_1675</name>
</gene>
<name>Q3ABI9_CARHZ</name>
<accession>Q3ABI9</accession>
<protein>
    <submittedName>
        <fullName evidence="1">Uncharacterized protein</fullName>
    </submittedName>
</protein>